<evidence type="ECO:0000256" key="5">
    <source>
        <dbReference type="ARBA" id="ARBA00022884"/>
    </source>
</evidence>
<dbReference type="InParanoid" id="A0A5C3Q0Q0"/>
<dbReference type="InterPro" id="IPR001737">
    <property type="entry name" value="KsgA/Erm"/>
</dbReference>
<evidence type="ECO:0000256" key="2">
    <source>
        <dbReference type="ARBA" id="ARBA00022603"/>
    </source>
</evidence>
<name>A0A5C3Q0Q0_9APHY</name>
<dbReference type="InterPro" id="IPR029063">
    <property type="entry name" value="SAM-dependent_MTases_sf"/>
</dbReference>
<reference evidence="9 10" key="1">
    <citation type="journal article" date="2019" name="Nat. Ecol. Evol.">
        <title>Megaphylogeny resolves global patterns of mushroom evolution.</title>
        <authorList>
            <person name="Varga T."/>
            <person name="Krizsan K."/>
            <person name="Foldi C."/>
            <person name="Dima B."/>
            <person name="Sanchez-Garcia M."/>
            <person name="Sanchez-Ramirez S."/>
            <person name="Szollosi G.J."/>
            <person name="Szarkandi J.G."/>
            <person name="Papp V."/>
            <person name="Albert L."/>
            <person name="Andreopoulos W."/>
            <person name="Angelini C."/>
            <person name="Antonin V."/>
            <person name="Barry K.W."/>
            <person name="Bougher N.L."/>
            <person name="Buchanan P."/>
            <person name="Buyck B."/>
            <person name="Bense V."/>
            <person name="Catcheside P."/>
            <person name="Chovatia M."/>
            <person name="Cooper J."/>
            <person name="Damon W."/>
            <person name="Desjardin D."/>
            <person name="Finy P."/>
            <person name="Geml J."/>
            <person name="Haridas S."/>
            <person name="Hughes K."/>
            <person name="Justo A."/>
            <person name="Karasinski D."/>
            <person name="Kautmanova I."/>
            <person name="Kiss B."/>
            <person name="Kocsube S."/>
            <person name="Kotiranta H."/>
            <person name="LaButti K.M."/>
            <person name="Lechner B.E."/>
            <person name="Liimatainen K."/>
            <person name="Lipzen A."/>
            <person name="Lukacs Z."/>
            <person name="Mihaltcheva S."/>
            <person name="Morgado L.N."/>
            <person name="Niskanen T."/>
            <person name="Noordeloos M.E."/>
            <person name="Ohm R.A."/>
            <person name="Ortiz-Santana B."/>
            <person name="Ovrebo C."/>
            <person name="Racz N."/>
            <person name="Riley R."/>
            <person name="Savchenko A."/>
            <person name="Shiryaev A."/>
            <person name="Soop K."/>
            <person name="Spirin V."/>
            <person name="Szebenyi C."/>
            <person name="Tomsovsky M."/>
            <person name="Tulloss R.E."/>
            <person name="Uehling J."/>
            <person name="Grigoriev I.V."/>
            <person name="Vagvolgyi C."/>
            <person name="Papp T."/>
            <person name="Martin F.M."/>
            <person name="Miettinen O."/>
            <person name="Hibbett D.S."/>
            <person name="Nagy L.G."/>
        </authorList>
    </citation>
    <scope>NUCLEOTIDE SEQUENCE [LARGE SCALE GENOMIC DNA]</scope>
    <source>
        <strain evidence="9 10">HHB13444</strain>
    </source>
</reference>
<dbReference type="GO" id="GO:0003723">
    <property type="term" value="F:RNA binding"/>
    <property type="evidence" value="ECO:0007669"/>
    <property type="project" value="UniProtKB-UniRule"/>
</dbReference>
<sequence length="376" mass="42429">MFSPRLCLRRPLARAFSSSPTSLPSLPPPPEWRKQFPWVTLTRRERAVVKNPDTARALARAFLPSNTSTNDRGRVVVEAFPGPGALSRAMLELPSSSLRKLIILEDDELFLKHLKPLEEADPRVTVVPMSGHDWDTYAHIQEQGLLKDVEIAPWEENSLPNLHFVAHLNHNVKGEQLIAQLFRCIPERSWLFQYGRVPMSILMSDWVWTRLSAPPGSVRRCKLAVVGEATADIREAVDPDYLAPYDDHFHPPGPVGKGSTSTRKVGQPMHAITSIPYAEQIIQRGMTDQWDYCLRRLFVLKSTKLADALNSLAPGAKTLIDALTSPTVPREQRVNVNKKVGALNISDWALLMRAFNNWPFKPQELMITDAFMSEYD</sequence>
<evidence type="ECO:0000256" key="3">
    <source>
        <dbReference type="ARBA" id="ARBA00022679"/>
    </source>
</evidence>
<dbReference type="EMBL" id="ML210967">
    <property type="protein sequence ID" value="TFK94639.1"/>
    <property type="molecule type" value="Genomic_DNA"/>
</dbReference>
<dbReference type="Gene3D" id="3.40.50.150">
    <property type="entry name" value="Vaccinia Virus protein VP39"/>
    <property type="match status" value="1"/>
</dbReference>
<evidence type="ECO:0000256" key="8">
    <source>
        <dbReference type="RuleBase" id="RU362106"/>
    </source>
</evidence>
<dbReference type="EC" id="2.1.1.-" evidence="8"/>
<accession>A0A5C3Q0Q0</accession>
<feature type="binding site" evidence="7">
    <location>
        <position position="49"/>
    </location>
    <ligand>
        <name>S-adenosyl-L-methionine</name>
        <dbReference type="ChEBI" id="CHEBI:59789"/>
    </ligand>
</feature>
<comment type="caution">
    <text evidence="7">Lacks conserved residue(s) required for the propagation of feature annotation.</text>
</comment>
<evidence type="ECO:0000313" key="9">
    <source>
        <dbReference type="EMBL" id="TFK94639.1"/>
    </source>
</evidence>
<dbReference type="GO" id="GO:0006391">
    <property type="term" value="P:transcription initiation at mitochondrial promoter"/>
    <property type="evidence" value="ECO:0007669"/>
    <property type="project" value="TreeGrafter"/>
</dbReference>
<dbReference type="STRING" id="1314778.A0A5C3Q0Q0"/>
<keyword evidence="2 7" id="KW-0489">Methyltransferase</keyword>
<comment type="function">
    <text evidence="6">Mitochondrial transcription factor that confers selective promoter recognition on the core subunit of the yeast mitochondrial RNA polymerase. Interacts with DNA in a non-specific manner.</text>
</comment>
<dbReference type="Proteomes" id="UP000308197">
    <property type="component" value="Unassembled WGS sequence"/>
</dbReference>
<keyword evidence="10" id="KW-1185">Reference proteome</keyword>
<dbReference type="PANTHER" id="PTHR11727:SF17">
    <property type="entry name" value="DIMETHYLADENOSINE TRANSFERASE 1, MITOCHONDRIAL"/>
    <property type="match status" value="1"/>
</dbReference>
<comment type="subcellular location">
    <subcellularLocation>
        <location evidence="1">Mitochondrion</location>
    </subcellularLocation>
</comment>
<gene>
    <name evidence="9" type="ORF">K466DRAFT_642107</name>
</gene>
<feature type="binding site" evidence="7">
    <location>
        <position position="105"/>
    </location>
    <ligand>
        <name>S-adenosyl-L-methionine</name>
        <dbReference type="ChEBI" id="CHEBI:59789"/>
    </ligand>
</feature>
<dbReference type="SUPFAM" id="SSF53335">
    <property type="entry name" value="S-adenosyl-L-methionine-dependent methyltransferases"/>
    <property type="match status" value="1"/>
</dbReference>
<dbReference type="Gene3D" id="1.10.8.100">
    <property type="entry name" value="Ribosomal RNA adenine dimethylase-like, domain 2"/>
    <property type="match status" value="1"/>
</dbReference>
<protein>
    <recommendedName>
        <fullName evidence="8">rRNA adenine N(6)-methyltransferase</fullName>
        <ecNumber evidence="8">2.1.1.-</ecNumber>
    </recommendedName>
</protein>
<dbReference type="PROSITE" id="PS51689">
    <property type="entry name" value="SAM_RNA_A_N6_MT"/>
    <property type="match status" value="1"/>
</dbReference>
<proteinExistence type="inferred from homology"/>
<evidence type="ECO:0000256" key="1">
    <source>
        <dbReference type="ARBA" id="ARBA00004173"/>
    </source>
</evidence>
<comment type="similarity">
    <text evidence="7 8">Belongs to the class I-like SAM-binding methyltransferase superfamily. rRNA adenine N(6)-methyltransferase family.</text>
</comment>
<dbReference type="GO" id="GO:0000179">
    <property type="term" value="F:rRNA (adenine-N6,N6-)-dimethyltransferase activity"/>
    <property type="evidence" value="ECO:0007669"/>
    <property type="project" value="UniProtKB-UniRule"/>
</dbReference>
<keyword evidence="8" id="KW-0698">rRNA processing</keyword>
<evidence type="ECO:0000313" key="10">
    <source>
        <dbReference type="Proteomes" id="UP000308197"/>
    </source>
</evidence>
<evidence type="ECO:0000256" key="6">
    <source>
        <dbReference type="ARBA" id="ARBA00024915"/>
    </source>
</evidence>
<keyword evidence="5 7" id="KW-0694">RNA-binding</keyword>
<dbReference type="Pfam" id="PF00398">
    <property type="entry name" value="RrnaAD"/>
    <property type="match status" value="1"/>
</dbReference>
<dbReference type="GO" id="GO:0005759">
    <property type="term" value="C:mitochondrial matrix"/>
    <property type="evidence" value="ECO:0007669"/>
    <property type="project" value="TreeGrafter"/>
</dbReference>
<dbReference type="AlphaFoldDB" id="A0A5C3Q0Q0"/>
<evidence type="ECO:0000256" key="4">
    <source>
        <dbReference type="ARBA" id="ARBA00022691"/>
    </source>
</evidence>
<dbReference type="GO" id="GO:0034246">
    <property type="term" value="F:mitochondrial transcription factor activity"/>
    <property type="evidence" value="ECO:0007669"/>
    <property type="project" value="TreeGrafter"/>
</dbReference>
<evidence type="ECO:0000256" key="7">
    <source>
        <dbReference type="PROSITE-ProRule" id="PRU01026"/>
    </source>
</evidence>
<dbReference type="InterPro" id="IPR023165">
    <property type="entry name" value="rRNA_Ade_diMease-like_C"/>
</dbReference>
<dbReference type="PANTHER" id="PTHR11727">
    <property type="entry name" value="DIMETHYLADENOSINE TRANSFERASE"/>
    <property type="match status" value="1"/>
</dbReference>
<dbReference type="FunCoup" id="A0A5C3Q0Q0">
    <property type="interactions" value="21"/>
</dbReference>
<organism evidence="9 10">
    <name type="scientific">Polyporus arcularius HHB13444</name>
    <dbReference type="NCBI Taxonomy" id="1314778"/>
    <lineage>
        <taxon>Eukaryota</taxon>
        <taxon>Fungi</taxon>
        <taxon>Dikarya</taxon>
        <taxon>Basidiomycota</taxon>
        <taxon>Agaricomycotina</taxon>
        <taxon>Agaricomycetes</taxon>
        <taxon>Polyporales</taxon>
        <taxon>Polyporaceae</taxon>
        <taxon>Polyporus</taxon>
    </lineage>
</organism>
<keyword evidence="3 7" id="KW-0808">Transferase</keyword>
<keyword evidence="4 7" id="KW-0949">S-adenosyl-L-methionine</keyword>